<comment type="caution">
    <text evidence="2">The sequence shown here is derived from an EMBL/GenBank/DDBJ whole genome shotgun (WGS) entry which is preliminary data.</text>
</comment>
<dbReference type="Pfam" id="PF09509">
    <property type="entry name" value="Hypoth_Ymh"/>
    <property type="match status" value="1"/>
</dbReference>
<organism evidence="2 3">
    <name type="scientific">Actinocorallia herbida</name>
    <dbReference type="NCBI Taxonomy" id="58109"/>
    <lineage>
        <taxon>Bacteria</taxon>
        <taxon>Bacillati</taxon>
        <taxon>Actinomycetota</taxon>
        <taxon>Actinomycetes</taxon>
        <taxon>Streptosporangiales</taxon>
        <taxon>Thermomonosporaceae</taxon>
        <taxon>Actinocorallia</taxon>
    </lineage>
</organism>
<evidence type="ECO:0000313" key="2">
    <source>
        <dbReference type="EMBL" id="ROO82562.1"/>
    </source>
</evidence>
<evidence type="ECO:0000259" key="1">
    <source>
        <dbReference type="Pfam" id="PF09509"/>
    </source>
</evidence>
<gene>
    <name evidence="2" type="ORF">EDD29_0042</name>
</gene>
<dbReference type="InterPro" id="IPR012654">
    <property type="entry name" value="CHP02391"/>
</dbReference>
<accession>A0A3N1CMM3</accession>
<feature type="domain" description="Conserved hypothetical protein CHP02391" evidence="1">
    <location>
        <begin position="59"/>
        <end position="183"/>
    </location>
</feature>
<dbReference type="AlphaFoldDB" id="A0A3N1CMM3"/>
<name>A0A3N1CMM3_9ACTN</name>
<reference evidence="2 3" key="1">
    <citation type="submission" date="2018-11" db="EMBL/GenBank/DDBJ databases">
        <title>Sequencing the genomes of 1000 actinobacteria strains.</title>
        <authorList>
            <person name="Klenk H.-P."/>
        </authorList>
    </citation>
    <scope>NUCLEOTIDE SEQUENCE [LARGE SCALE GENOMIC DNA]</scope>
    <source>
        <strain evidence="2 3">DSM 44254</strain>
    </source>
</reference>
<proteinExistence type="predicted"/>
<evidence type="ECO:0000313" key="3">
    <source>
        <dbReference type="Proteomes" id="UP000272400"/>
    </source>
</evidence>
<dbReference type="Proteomes" id="UP000272400">
    <property type="component" value="Unassembled WGS sequence"/>
</dbReference>
<protein>
    <submittedName>
        <fullName evidence="2">Uncharacterized protein Ymh</fullName>
    </submittedName>
</protein>
<dbReference type="EMBL" id="RJKE01000001">
    <property type="protein sequence ID" value="ROO82562.1"/>
    <property type="molecule type" value="Genomic_DNA"/>
</dbReference>
<sequence>MKQILDRLQPGLGSEVNLDLMAGETTARGQCQRGLGILRDMDDVESKLGPQAPALSADQLHPWVWGGAAALWDAGARQDAVLAAARTVNARIQQKLERHDIGETDLCMQSFDTKDAVAGKPRLRFPGDRLLPTWKAKQEGAKYVAAGAFLAIRNIAAHQEQVAWSEQEALEYLATLSVVARWVEECEVEQPE</sequence>
<keyword evidence="3" id="KW-1185">Reference proteome</keyword>